<organism evidence="2 3">
    <name type="scientific">Emergencia timonensis</name>
    <dbReference type="NCBI Taxonomy" id="1776384"/>
    <lineage>
        <taxon>Bacteria</taxon>
        <taxon>Bacillati</taxon>
        <taxon>Bacillota</taxon>
        <taxon>Clostridia</taxon>
        <taxon>Peptostreptococcales</taxon>
        <taxon>Anaerovoracaceae</taxon>
        <taxon>Emergencia</taxon>
    </lineage>
</organism>
<dbReference type="PANTHER" id="PTHR13754:SF13">
    <property type="entry name" value="METALLO-BETA-LACTAMASE SUPERFAMILY PROTEIN (AFU_ORTHOLOGUE AFUA_3G07630)"/>
    <property type="match status" value="1"/>
</dbReference>
<evidence type="ECO:0000259" key="1">
    <source>
        <dbReference type="SMART" id="SM00849"/>
    </source>
</evidence>
<name>A0A415DYS1_9FIRM</name>
<accession>A0A415DYS1</accession>
<dbReference type="PANTHER" id="PTHR13754">
    <property type="entry name" value="METALLO-BETA-LACTAMASE SUPERFAMILY PROTEIN"/>
    <property type="match status" value="1"/>
</dbReference>
<dbReference type="CDD" id="cd07713">
    <property type="entry name" value="DHPS-like_MBL-fold"/>
    <property type="match status" value="1"/>
</dbReference>
<keyword evidence="3" id="KW-1185">Reference proteome</keyword>
<sequence length="294" mass="33320">MRRLRRGKDGYRNEDFRMMNFTFLSENKTDNPGCDAEHGLSIYIETDEMTILFDTGASNLFERNAERKHIDLTKPEALVISHGHYDHTEGVPRFCEINKTAPIYIHRDAFGECYGMEEDKIDKKPCSLKWSQEERKRIEDRFYLTEGPLWLTDNIVISGTIPDVPGNEPTEKFFEKKADGQMVPDPMNHEQFLGIRNGEKGIFLFSGCSHKGIIPVLEYSKQLFPGEKIAGIIAGMHLFSATDEMRKTVVGKVIAEHPTMVMPVHCTGIEAICMLKSELGDQCIVATAGNSYAY</sequence>
<dbReference type="Proteomes" id="UP000284841">
    <property type="component" value="Unassembled WGS sequence"/>
</dbReference>
<dbReference type="OrthoDB" id="9803916at2"/>
<dbReference type="STRING" id="1776384.GCA_900086585_01796"/>
<proteinExistence type="predicted"/>
<feature type="domain" description="Metallo-beta-lactamase" evidence="1">
    <location>
        <begin position="38"/>
        <end position="257"/>
    </location>
</feature>
<dbReference type="InterPro" id="IPR036866">
    <property type="entry name" value="RibonucZ/Hydroxyglut_hydro"/>
</dbReference>
<reference evidence="2 3" key="1">
    <citation type="submission" date="2018-08" db="EMBL/GenBank/DDBJ databases">
        <title>A genome reference for cultivated species of the human gut microbiota.</title>
        <authorList>
            <person name="Zou Y."/>
            <person name="Xue W."/>
            <person name="Luo G."/>
        </authorList>
    </citation>
    <scope>NUCLEOTIDE SEQUENCE [LARGE SCALE GENOMIC DNA]</scope>
    <source>
        <strain evidence="2 3">AM07-24</strain>
    </source>
</reference>
<dbReference type="InterPro" id="IPR052926">
    <property type="entry name" value="Metallo-beta-lactamase_dom"/>
</dbReference>
<keyword evidence="2" id="KW-0378">Hydrolase</keyword>
<dbReference type="SUPFAM" id="SSF56281">
    <property type="entry name" value="Metallo-hydrolase/oxidoreductase"/>
    <property type="match status" value="1"/>
</dbReference>
<dbReference type="EMBL" id="QRMS01000004">
    <property type="protein sequence ID" value="RHJ85960.1"/>
    <property type="molecule type" value="Genomic_DNA"/>
</dbReference>
<dbReference type="InterPro" id="IPR041712">
    <property type="entry name" value="DHPS-like_MBL-fold"/>
</dbReference>
<dbReference type="InterPro" id="IPR001279">
    <property type="entry name" value="Metallo-B-lactamas"/>
</dbReference>
<comment type="caution">
    <text evidence="2">The sequence shown here is derived from an EMBL/GenBank/DDBJ whole genome shotgun (WGS) entry which is preliminary data.</text>
</comment>
<dbReference type="SMART" id="SM00849">
    <property type="entry name" value="Lactamase_B"/>
    <property type="match status" value="1"/>
</dbReference>
<dbReference type="GO" id="GO:0016787">
    <property type="term" value="F:hydrolase activity"/>
    <property type="evidence" value="ECO:0007669"/>
    <property type="project" value="UniProtKB-KW"/>
</dbReference>
<protein>
    <submittedName>
        <fullName evidence="2">MBL fold metallo-hydrolase</fullName>
    </submittedName>
</protein>
<dbReference type="Pfam" id="PF00753">
    <property type="entry name" value="Lactamase_B"/>
    <property type="match status" value="1"/>
</dbReference>
<dbReference type="GO" id="GO:0016740">
    <property type="term" value="F:transferase activity"/>
    <property type="evidence" value="ECO:0007669"/>
    <property type="project" value="TreeGrafter"/>
</dbReference>
<gene>
    <name evidence="2" type="ORF">DW099_14050</name>
</gene>
<dbReference type="Gene3D" id="3.60.15.10">
    <property type="entry name" value="Ribonuclease Z/Hydroxyacylglutathione hydrolase-like"/>
    <property type="match status" value="1"/>
</dbReference>
<dbReference type="AlphaFoldDB" id="A0A415DYS1"/>
<evidence type="ECO:0000313" key="3">
    <source>
        <dbReference type="Proteomes" id="UP000284841"/>
    </source>
</evidence>
<evidence type="ECO:0000313" key="2">
    <source>
        <dbReference type="EMBL" id="RHJ85960.1"/>
    </source>
</evidence>